<dbReference type="InterPro" id="IPR009936">
    <property type="entry name" value="DUF1468"/>
</dbReference>
<feature type="transmembrane region" description="Helical" evidence="1">
    <location>
        <begin position="97"/>
        <end position="117"/>
    </location>
</feature>
<evidence type="ECO:0000313" key="4">
    <source>
        <dbReference type="Proteomes" id="UP000477083"/>
    </source>
</evidence>
<dbReference type="EMBL" id="WWNR01000013">
    <property type="protein sequence ID" value="MZQ90942.1"/>
    <property type="molecule type" value="Genomic_DNA"/>
</dbReference>
<feature type="transmembrane region" description="Helical" evidence="1">
    <location>
        <begin position="12"/>
        <end position="34"/>
    </location>
</feature>
<organism evidence="3 4">
    <name type="scientific">Frigidibacter albus</name>
    <dbReference type="NCBI Taxonomy" id="1465486"/>
    <lineage>
        <taxon>Bacteria</taxon>
        <taxon>Pseudomonadati</taxon>
        <taxon>Pseudomonadota</taxon>
        <taxon>Alphaproteobacteria</taxon>
        <taxon>Rhodobacterales</taxon>
        <taxon>Paracoccaceae</taxon>
        <taxon>Frigidibacter</taxon>
    </lineage>
</organism>
<dbReference type="RefSeq" id="WP_161348326.1">
    <property type="nucleotide sequence ID" value="NZ_BMGW01000013.1"/>
</dbReference>
<protein>
    <recommendedName>
        <fullName evidence="2">DUF1468 domain-containing protein</fullName>
    </recommendedName>
</protein>
<evidence type="ECO:0000256" key="1">
    <source>
        <dbReference type="SAM" id="Phobius"/>
    </source>
</evidence>
<gene>
    <name evidence="3" type="ORF">GS660_17760</name>
</gene>
<evidence type="ECO:0000313" key="3">
    <source>
        <dbReference type="EMBL" id="MZQ90942.1"/>
    </source>
</evidence>
<dbReference type="AlphaFoldDB" id="A0A6L8VN60"/>
<accession>A0A6L8VN60</accession>
<proteinExistence type="predicted"/>
<evidence type="ECO:0000259" key="2">
    <source>
        <dbReference type="Pfam" id="PF07331"/>
    </source>
</evidence>
<feature type="transmembrane region" description="Helical" evidence="1">
    <location>
        <begin position="124"/>
        <end position="146"/>
    </location>
</feature>
<feature type="transmembrane region" description="Helical" evidence="1">
    <location>
        <begin position="40"/>
        <end position="59"/>
    </location>
</feature>
<keyword evidence="1" id="KW-0472">Membrane</keyword>
<feature type="transmembrane region" description="Helical" evidence="1">
    <location>
        <begin position="71"/>
        <end position="91"/>
    </location>
</feature>
<sequence>MEINCKDMATGVIFLGFAGSYGYMSLQTMSVGTATQMGPGYFPAVLSGCLAITGLAVIAQSLRGDAETPWGIVPWRAIFCLSAATIAFAALADDLGMLPATFLTSFIACLASPRIGIGQNILTSLCIAGFCSAVFGAALGVPLPLFGELFRQ</sequence>
<dbReference type="Proteomes" id="UP000477083">
    <property type="component" value="Unassembled WGS sequence"/>
</dbReference>
<dbReference type="OrthoDB" id="5186924at2"/>
<reference evidence="3 4" key="1">
    <citation type="submission" date="2020-01" db="EMBL/GenBank/DDBJ databases">
        <title>Frigidibacter albus SP32T (=CGMCC 1.13995T).</title>
        <authorList>
            <person name="Liao X."/>
        </authorList>
    </citation>
    <scope>NUCLEOTIDE SEQUENCE [LARGE SCALE GENOMIC DNA]</scope>
    <source>
        <strain evidence="3 4">SP32</strain>
    </source>
</reference>
<keyword evidence="4" id="KW-1185">Reference proteome</keyword>
<name>A0A6L8VN60_9RHOB</name>
<feature type="domain" description="DUF1468" evidence="2">
    <location>
        <begin position="9"/>
        <end position="144"/>
    </location>
</feature>
<keyword evidence="1" id="KW-0812">Transmembrane</keyword>
<dbReference type="Pfam" id="PF07331">
    <property type="entry name" value="TctB"/>
    <property type="match status" value="1"/>
</dbReference>
<comment type="caution">
    <text evidence="3">The sequence shown here is derived from an EMBL/GenBank/DDBJ whole genome shotgun (WGS) entry which is preliminary data.</text>
</comment>
<keyword evidence="1" id="KW-1133">Transmembrane helix</keyword>